<evidence type="ECO:0000313" key="1">
    <source>
        <dbReference type="Proteomes" id="UP000095286"/>
    </source>
</evidence>
<sequence>MQFFGVIAVALALVSGAAAQFGHGGGFNGGMDRGFGGRGGGFGGNNYGPNRGGGFGGRGDFGGRGGGFGGRGGPVVTKTVITKTIVRG</sequence>
<organism evidence="1 2">
    <name type="scientific">Rhabditophanes sp. KR3021</name>
    <dbReference type="NCBI Taxonomy" id="114890"/>
    <lineage>
        <taxon>Eukaryota</taxon>
        <taxon>Metazoa</taxon>
        <taxon>Ecdysozoa</taxon>
        <taxon>Nematoda</taxon>
        <taxon>Chromadorea</taxon>
        <taxon>Rhabditida</taxon>
        <taxon>Tylenchina</taxon>
        <taxon>Panagrolaimomorpha</taxon>
        <taxon>Strongyloidoidea</taxon>
        <taxon>Alloionematidae</taxon>
        <taxon>Rhabditophanes</taxon>
    </lineage>
</organism>
<protein>
    <submittedName>
        <fullName evidence="2">Uncharacterized protein</fullName>
    </submittedName>
</protein>
<proteinExistence type="predicted"/>
<accession>A0AC35UIE0</accession>
<dbReference type="WBParaSite" id="RSKR_0001179500.1">
    <property type="protein sequence ID" value="RSKR_0001179500.1"/>
    <property type="gene ID" value="RSKR_0001179500"/>
</dbReference>
<evidence type="ECO:0000313" key="2">
    <source>
        <dbReference type="WBParaSite" id="RSKR_0001179500.1"/>
    </source>
</evidence>
<reference evidence="2" key="1">
    <citation type="submission" date="2016-11" db="UniProtKB">
        <authorList>
            <consortium name="WormBaseParasite"/>
        </authorList>
    </citation>
    <scope>IDENTIFICATION</scope>
    <source>
        <strain evidence="2">KR3021</strain>
    </source>
</reference>
<dbReference type="Proteomes" id="UP000095286">
    <property type="component" value="Unplaced"/>
</dbReference>
<name>A0AC35UIE0_9BILA</name>